<sequence>MWEMVESRDIAGPSRPVHHRSLNFEGAQEAANRLVALPERGRTQDTKIEAPTSTDVKGRGRPWPLTSPLPRVDLTVVGSVAVDPVSGARIGKGEGFAVLEYAMLRALGVIDATAPVVTTGGRAGVAQHGLKRFPDFASRRARGRDHDPHADNADPGGAALAGTLGDLLGAAFPGKIGLDSVFAGWFEGARRGGKEGRKGGRQGGREELKARIEKEECDLTDRALRDPPSSSFEGREGARAGSRGGGGDLGLVPREPSFCRMLGNDEKEWPGAGGDGELEEIWDLFLGSLLFAVC</sequence>
<evidence type="ECO:0000313" key="2">
    <source>
        <dbReference type="EMBL" id="TFJ86719.1"/>
    </source>
</evidence>
<name>A0A4D9DDN4_9STRA</name>
<keyword evidence="3" id="KW-1185">Reference proteome</keyword>
<dbReference type="OrthoDB" id="433414at2759"/>
<gene>
    <name evidence="2" type="ORF">NSK_001807</name>
</gene>
<evidence type="ECO:0000313" key="3">
    <source>
        <dbReference type="Proteomes" id="UP000355283"/>
    </source>
</evidence>
<feature type="region of interest" description="Disordered" evidence="1">
    <location>
        <begin position="222"/>
        <end position="251"/>
    </location>
</feature>
<dbReference type="Proteomes" id="UP000355283">
    <property type="component" value="Unassembled WGS sequence"/>
</dbReference>
<dbReference type="InterPro" id="IPR002698">
    <property type="entry name" value="FTHF_cligase"/>
</dbReference>
<dbReference type="AlphaFoldDB" id="A0A4D9DDN4"/>
<dbReference type="EMBL" id="SDOX01000007">
    <property type="protein sequence ID" value="TFJ86719.1"/>
    <property type="molecule type" value="Genomic_DNA"/>
</dbReference>
<accession>A0A4D9DDN4</accession>
<organism evidence="2 3">
    <name type="scientific">Nannochloropsis salina CCMP1776</name>
    <dbReference type="NCBI Taxonomy" id="1027361"/>
    <lineage>
        <taxon>Eukaryota</taxon>
        <taxon>Sar</taxon>
        <taxon>Stramenopiles</taxon>
        <taxon>Ochrophyta</taxon>
        <taxon>Eustigmatophyceae</taxon>
        <taxon>Eustigmatales</taxon>
        <taxon>Monodopsidaceae</taxon>
        <taxon>Microchloropsis</taxon>
        <taxon>Microchloropsis salina</taxon>
    </lineage>
</organism>
<dbReference type="GO" id="GO:0005737">
    <property type="term" value="C:cytoplasm"/>
    <property type="evidence" value="ECO:0007669"/>
    <property type="project" value="TreeGrafter"/>
</dbReference>
<dbReference type="Pfam" id="PF01812">
    <property type="entry name" value="5-FTHF_cyc-lig"/>
    <property type="match status" value="1"/>
</dbReference>
<reference evidence="2 3" key="1">
    <citation type="submission" date="2019-01" db="EMBL/GenBank/DDBJ databases">
        <title>Nuclear Genome Assembly of the Microalgal Biofuel strain Nannochloropsis salina CCMP1776.</title>
        <authorList>
            <person name="Hovde B."/>
        </authorList>
    </citation>
    <scope>NUCLEOTIDE SEQUENCE [LARGE SCALE GENOMIC DNA]</scope>
    <source>
        <strain evidence="2 3">CCMP1776</strain>
    </source>
</reference>
<evidence type="ECO:0000256" key="1">
    <source>
        <dbReference type="SAM" id="MobiDB-lite"/>
    </source>
</evidence>
<protein>
    <submittedName>
        <fullName evidence="2">Uncharacterized protein</fullName>
    </submittedName>
</protein>
<comment type="caution">
    <text evidence="2">The sequence shown here is derived from an EMBL/GenBank/DDBJ whole genome shotgun (WGS) entry which is preliminary data.</text>
</comment>
<dbReference type="PANTHER" id="PTHR13017:SF0">
    <property type="entry name" value="METHENYLTETRAHYDROFOLATE SYNTHASE DOMAIN-CONTAINING PROTEIN"/>
    <property type="match status" value="1"/>
</dbReference>
<proteinExistence type="predicted"/>
<dbReference type="PANTHER" id="PTHR13017">
    <property type="entry name" value="5-FORMYLTETRAHYDROFOLATE CYCLO-LIGASE-RELATED"/>
    <property type="match status" value="1"/>
</dbReference>